<proteinExistence type="predicted"/>
<keyword evidence="3" id="KW-0808">Transferase</keyword>
<dbReference type="Pfam" id="PF13362">
    <property type="entry name" value="Toprim_3"/>
    <property type="match status" value="1"/>
</dbReference>
<dbReference type="GO" id="GO:0016779">
    <property type="term" value="F:nucleotidyltransferase activity"/>
    <property type="evidence" value="ECO:0007669"/>
    <property type="project" value="UniProtKB-KW"/>
</dbReference>
<dbReference type="GO" id="GO:1990077">
    <property type="term" value="C:primosome complex"/>
    <property type="evidence" value="ECO:0007669"/>
    <property type="project" value="UniProtKB-KW"/>
</dbReference>
<dbReference type="Pfam" id="PF08273">
    <property type="entry name" value="Zn_Ribbon_Prim"/>
    <property type="match status" value="1"/>
</dbReference>
<evidence type="ECO:0000259" key="8">
    <source>
        <dbReference type="SMART" id="SM00778"/>
    </source>
</evidence>
<dbReference type="EMBL" id="ABKLER030000008">
    <property type="protein sequence ID" value="EMN4145035.1"/>
    <property type="molecule type" value="Genomic_DNA"/>
</dbReference>
<dbReference type="AlphaFoldDB" id="A0AAI9HGQ0"/>
<evidence type="ECO:0000256" key="5">
    <source>
        <dbReference type="ARBA" id="ARBA00022705"/>
    </source>
</evidence>
<keyword evidence="4" id="KW-0548">Nucleotidyltransferase</keyword>
<dbReference type="Gene3D" id="3.40.50.300">
    <property type="entry name" value="P-loop containing nucleotide triphosphate hydrolases"/>
    <property type="match status" value="1"/>
</dbReference>
<comment type="caution">
    <text evidence="9">The sequence shown here is derived from an EMBL/GenBank/DDBJ whole genome shotgun (WGS) entry which is preliminary data.</text>
</comment>
<feature type="domain" description="DNA primase/helicase Gp4 N-terminal Bacteriophage T7-like" evidence="8">
    <location>
        <begin position="33"/>
        <end position="69"/>
    </location>
</feature>
<dbReference type="InterPro" id="IPR013237">
    <property type="entry name" value="Phage_T7_Gp4_N"/>
</dbReference>
<dbReference type="GO" id="GO:0006269">
    <property type="term" value="P:DNA replication, synthesis of primer"/>
    <property type="evidence" value="ECO:0007669"/>
    <property type="project" value="UniProtKB-KW"/>
</dbReference>
<feature type="region of interest" description="Disordered" evidence="7">
    <location>
        <begin position="95"/>
        <end position="117"/>
    </location>
</feature>
<gene>
    <name evidence="9" type="ORF">PQQ21_002292</name>
</gene>
<evidence type="ECO:0000313" key="9">
    <source>
        <dbReference type="EMBL" id="EMN4145035.1"/>
    </source>
</evidence>
<dbReference type="SMART" id="SM00778">
    <property type="entry name" value="Prim_Zn_Ribbon"/>
    <property type="match status" value="1"/>
</dbReference>
<dbReference type="InterPro" id="IPR045455">
    <property type="entry name" value="NrS-1_pol-like_helicase"/>
</dbReference>
<keyword evidence="1" id="KW-0240">DNA-directed RNA polymerase</keyword>
<dbReference type="SUPFAM" id="SSF52540">
    <property type="entry name" value="P-loop containing nucleoside triphosphate hydrolases"/>
    <property type="match status" value="1"/>
</dbReference>
<sequence>MKNNTTVSELIKQANGQWENILPRFNIVVPENGKHGPCPHCGGTDRFRFDNKNGRGTWFCNNCGHGDGLDLVKKVLGWDTVEAASRIRDVYSFDARSSSDKPMPARKEAQKPDGQSAAAKVSGLMQSATLSASPYLTRKGLTEVMMPILPDGRILVTLTDTHGTVRGAQFIEPDGNKRIMTGSTKKGAFWTPLPLPEKPECVLIGTGVATTVSAGMLHDGVLIAAMDDGNLKNVSQAVRERWPTAKIIIVADNDWHYPGELDEHGKPKVNSGKLHGEKAALAVNGWLALPPGEMKMDWDDYRQRHGMEAARLAFSACLCQMNASQLYEARRSLGDSVVLSDEEVTALERLNLRYTHVTIGGKHRVVSLKPCQVNGRSHVFEELSQFRNYFLHEKQIAKRSPGAAWLQWPGKAYKPGGVGFYPRPEKCPSDVYNLFTGWGVMPRHGDVTPYLEHLEKVICSGNQAAYEYLVGWLAHLVQKPDEKPSVAIVLKAIPGTGKGSMVKPLLQIMGQYGVQVNGAGQIAGKFNATMANKLMVFADEVTVNNSREADRLKGIISEDTINLERKGIDPEPMPNFSRLIFASNSEQVLRASVRERRYLVLEPAPEHAQEKNYFDRLHNWINADGASHLMAYLQQVDISRFDPRRAPMTAGLVKEIISNLPPAECYVYGELYTDKPFRGVARLSASEEVERFVSFSRESGNDISIPAARRMTGRILAAIGLERCGRSNRGGIFYDLPATEDAYAWHRIRSQFAALLNSDVEQVFGEEFSYPPAD</sequence>
<dbReference type="InterPro" id="IPR027417">
    <property type="entry name" value="P-loop_NTPase"/>
</dbReference>
<keyword evidence="2" id="KW-0639">Primosome</keyword>
<reference evidence="9" key="1">
    <citation type="submission" date="2024-02" db="EMBL/GenBank/DDBJ databases">
        <authorList>
            <consortium name="Clinical and Environmental Microbiology Branch: Whole genome sequencing antimicrobial resistance pathogens in the healthcare setting"/>
        </authorList>
    </citation>
    <scope>NUCLEOTIDE SEQUENCE</scope>
    <source>
        <strain evidence="9">2023GN-00102</strain>
    </source>
</reference>
<evidence type="ECO:0000256" key="7">
    <source>
        <dbReference type="SAM" id="MobiDB-lite"/>
    </source>
</evidence>
<evidence type="ECO:0000256" key="1">
    <source>
        <dbReference type="ARBA" id="ARBA00022478"/>
    </source>
</evidence>
<dbReference type="GO" id="GO:0000428">
    <property type="term" value="C:DNA-directed RNA polymerase complex"/>
    <property type="evidence" value="ECO:0007669"/>
    <property type="project" value="UniProtKB-KW"/>
</dbReference>
<evidence type="ECO:0000256" key="4">
    <source>
        <dbReference type="ARBA" id="ARBA00022695"/>
    </source>
</evidence>
<accession>A0AAI9HGQ0</accession>
<dbReference type="InterPro" id="IPR006171">
    <property type="entry name" value="TOPRIM_dom"/>
</dbReference>
<protein>
    <submittedName>
        <fullName evidence="9">Toprim domain-containing protein</fullName>
    </submittedName>
</protein>
<dbReference type="Pfam" id="PF19263">
    <property type="entry name" value="DUF5906"/>
    <property type="match status" value="1"/>
</dbReference>
<organism evidence="9">
    <name type="scientific">Citrobacter freundii</name>
    <dbReference type="NCBI Taxonomy" id="546"/>
    <lineage>
        <taxon>Bacteria</taxon>
        <taxon>Pseudomonadati</taxon>
        <taxon>Pseudomonadota</taxon>
        <taxon>Gammaproteobacteria</taxon>
        <taxon>Enterobacterales</taxon>
        <taxon>Enterobacteriaceae</taxon>
        <taxon>Citrobacter</taxon>
        <taxon>Citrobacter freundii complex</taxon>
    </lineage>
</organism>
<keyword evidence="6" id="KW-0804">Transcription</keyword>
<evidence type="ECO:0000256" key="6">
    <source>
        <dbReference type="ARBA" id="ARBA00023163"/>
    </source>
</evidence>
<evidence type="ECO:0000256" key="2">
    <source>
        <dbReference type="ARBA" id="ARBA00022515"/>
    </source>
</evidence>
<dbReference type="SUPFAM" id="SSF57783">
    <property type="entry name" value="Zinc beta-ribbon"/>
    <property type="match status" value="1"/>
</dbReference>
<dbReference type="GO" id="GO:0008270">
    <property type="term" value="F:zinc ion binding"/>
    <property type="evidence" value="ECO:0007669"/>
    <property type="project" value="InterPro"/>
</dbReference>
<dbReference type="InterPro" id="IPR036977">
    <property type="entry name" value="DNA_primase_Znf_CHC2"/>
</dbReference>
<dbReference type="GO" id="GO:0004386">
    <property type="term" value="F:helicase activity"/>
    <property type="evidence" value="ECO:0007669"/>
    <property type="project" value="InterPro"/>
</dbReference>
<dbReference type="GO" id="GO:0003677">
    <property type="term" value="F:DNA binding"/>
    <property type="evidence" value="ECO:0007669"/>
    <property type="project" value="InterPro"/>
</dbReference>
<keyword evidence="5" id="KW-0235">DNA replication</keyword>
<name>A0AAI9HGQ0_CITFR</name>
<dbReference type="Gene3D" id="3.90.580.10">
    <property type="entry name" value="Zinc finger, CHC2-type domain"/>
    <property type="match status" value="1"/>
</dbReference>
<feature type="compositionally biased region" description="Basic and acidic residues" evidence="7">
    <location>
        <begin position="95"/>
        <end position="111"/>
    </location>
</feature>
<evidence type="ECO:0000256" key="3">
    <source>
        <dbReference type="ARBA" id="ARBA00022679"/>
    </source>
</evidence>